<evidence type="ECO:0000313" key="3">
    <source>
        <dbReference type="EMBL" id="MDY0884779.1"/>
    </source>
</evidence>
<dbReference type="RefSeq" id="WP_379990204.1">
    <property type="nucleotide sequence ID" value="NZ_JBHSMB010000005.1"/>
</dbReference>
<dbReference type="Pfam" id="PF00582">
    <property type="entry name" value="Usp"/>
    <property type="match status" value="1"/>
</dbReference>
<dbReference type="EMBL" id="JAXCLW010000006">
    <property type="protein sequence ID" value="MDY0884779.1"/>
    <property type="molecule type" value="Genomic_DNA"/>
</dbReference>
<dbReference type="CDD" id="cd00293">
    <property type="entry name" value="USP-like"/>
    <property type="match status" value="1"/>
</dbReference>
<dbReference type="PRINTS" id="PR01438">
    <property type="entry name" value="UNVRSLSTRESS"/>
</dbReference>
<accession>A0ABU5EFI8</accession>
<gene>
    <name evidence="3" type="ORF">SMD27_18190</name>
</gene>
<dbReference type="Proteomes" id="UP001279642">
    <property type="component" value="Unassembled WGS sequence"/>
</dbReference>
<evidence type="ECO:0000259" key="2">
    <source>
        <dbReference type="Pfam" id="PF00582"/>
    </source>
</evidence>
<comment type="similarity">
    <text evidence="1">Belongs to the universal stress protein A family.</text>
</comment>
<evidence type="ECO:0000313" key="4">
    <source>
        <dbReference type="Proteomes" id="UP001279642"/>
    </source>
</evidence>
<sequence>MEAAGAAITAEIRVQLEKWASEHNYRVTDEYDPEFAFQVSFTEHIGDPTAALTLMGRLSDLIICFRPNRASGASQRIFDTALSATGRLTLVVPKNPPDEILKHVVIAWDGSLQISHVLAQATSFLRTAGRVSIFCYPDANVDMGLSQLMQYLACHGITARQIESRHLKSIGESLIEAAKTKQASLLLMGAYGHTRMHEFFLGGVTRHLLKHTTVPLLMAH</sequence>
<dbReference type="InterPro" id="IPR006015">
    <property type="entry name" value="Universal_stress_UspA"/>
</dbReference>
<proteinExistence type="inferred from homology"/>
<protein>
    <submittedName>
        <fullName evidence="3">Universal stress protein</fullName>
    </submittedName>
</protein>
<reference evidence="3 4" key="1">
    <citation type="journal article" date="2016" name="Antonie Van Leeuwenhoek">
        <title>Dongia soli sp. nov., isolated from soil from Dokdo, Korea.</title>
        <authorList>
            <person name="Kim D.U."/>
            <person name="Lee H."/>
            <person name="Kim H."/>
            <person name="Kim S.G."/>
            <person name="Ka J.O."/>
        </authorList>
    </citation>
    <scope>NUCLEOTIDE SEQUENCE [LARGE SCALE GENOMIC DNA]</scope>
    <source>
        <strain evidence="3 4">D78</strain>
    </source>
</reference>
<organism evidence="3 4">
    <name type="scientific">Dongia soli</name>
    <dbReference type="NCBI Taxonomy" id="600628"/>
    <lineage>
        <taxon>Bacteria</taxon>
        <taxon>Pseudomonadati</taxon>
        <taxon>Pseudomonadota</taxon>
        <taxon>Alphaproteobacteria</taxon>
        <taxon>Rhodospirillales</taxon>
        <taxon>Dongiaceae</taxon>
        <taxon>Dongia</taxon>
    </lineage>
</organism>
<dbReference type="InterPro" id="IPR006016">
    <property type="entry name" value="UspA"/>
</dbReference>
<dbReference type="SUPFAM" id="SSF52402">
    <property type="entry name" value="Adenine nucleotide alpha hydrolases-like"/>
    <property type="match status" value="1"/>
</dbReference>
<dbReference type="Gene3D" id="3.40.50.12370">
    <property type="match status" value="1"/>
</dbReference>
<feature type="domain" description="UspA" evidence="2">
    <location>
        <begin position="165"/>
        <end position="219"/>
    </location>
</feature>
<name>A0ABU5EFI8_9PROT</name>
<comment type="caution">
    <text evidence="3">The sequence shown here is derived from an EMBL/GenBank/DDBJ whole genome shotgun (WGS) entry which is preliminary data.</text>
</comment>
<evidence type="ECO:0000256" key="1">
    <source>
        <dbReference type="ARBA" id="ARBA00008791"/>
    </source>
</evidence>
<keyword evidence="4" id="KW-1185">Reference proteome</keyword>